<dbReference type="RefSeq" id="WP_160773566.1">
    <property type="nucleotide sequence ID" value="NZ_WUMV01000001.1"/>
</dbReference>
<reference evidence="4 5" key="1">
    <citation type="submission" date="2019-12" db="EMBL/GenBank/DDBJ databases">
        <authorList>
            <person name="Li M."/>
        </authorList>
    </citation>
    <scope>NUCLEOTIDE SEQUENCE [LARGE SCALE GENOMIC DNA]</scope>
    <source>
        <strain evidence="4 5">GBMRC 2046</strain>
    </source>
</reference>
<feature type="domain" description="Nudix hydrolase" evidence="3">
    <location>
        <begin position="24"/>
        <end position="154"/>
    </location>
</feature>
<evidence type="ECO:0000313" key="5">
    <source>
        <dbReference type="Proteomes" id="UP000433101"/>
    </source>
</evidence>
<gene>
    <name evidence="4" type="ORF">GR183_00160</name>
</gene>
<dbReference type="SUPFAM" id="SSF55811">
    <property type="entry name" value="Nudix"/>
    <property type="match status" value="1"/>
</dbReference>
<dbReference type="Gene3D" id="3.90.79.10">
    <property type="entry name" value="Nucleoside Triphosphate Pyrophosphohydrolase"/>
    <property type="match status" value="1"/>
</dbReference>
<dbReference type="InterPro" id="IPR020476">
    <property type="entry name" value="Nudix_hydrolase"/>
</dbReference>
<comment type="cofactor">
    <cofactor evidence="1">
        <name>Mg(2+)</name>
        <dbReference type="ChEBI" id="CHEBI:18420"/>
    </cofactor>
</comment>
<evidence type="ECO:0000256" key="1">
    <source>
        <dbReference type="ARBA" id="ARBA00001946"/>
    </source>
</evidence>
<name>A0A7X3S5K7_9HYPH</name>
<dbReference type="PANTHER" id="PTHR43046">
    <property type="entry name" value="GDP-MANNOSE MANNOSYL HYDROLASE"/>
    <property type="match status" value="1"/>
</dbReference>
<dbReference type="GO" id="GO:0016787">
    <property type="term" value="F:hydrolase activity"/>
    <property type="evidence" value="ECO:0007669"/>
    <property type="project" value="UniProtKB-KW"/>
</dbReference>
<dbReference type="EMBL" id="WUMV01000001">
    <property type="protein sequence ID" value="MXN63301.1"/>
    <property type="molecule type" value="Genomic_DNA"/>
</dbReference>
<dbReference type="PRINTS" id="PR00502">
    <property type="entry name" value="NUDIXFAMILY"/>
</dbReference>
<keyword evidence="2" id="KW-0378">Hydrolase</keyword>
<accession>A0A7X3S5K7</accession>
<evidence type="ECO:0000259" key="3">
    <source>
        <dbReference type="PROSITE" id="PS51462"/>
    </source>
</evidence>
<proteinExistence type="predicted"/>
<dbReference type="CDD" id="cd04680">
    <property type="entry name" value="NUDIX_Hydrolase"/>
    <property type="match status" value="1"/>
</dbReference>
<dbReference type="InterPro" id="IPR000086">
    <property type="entry name" value="NUDIX_hydrolase_dom"/>
</dbReference>
<evidence type="ECO:0000313" key="4">
    <source>
        <dbReference type="EMBL" id="MXN63301.1"/>
    </source>
</evidence>
<keyword evidence="5" id="KW-1185">Reference proteome</keyword>
<dbReference type="Pfam" id="PF00293">
    <property type="entry name" value="NUDIX"/>
    <property type="match status" value="1"/>
</dbReference>
<dbReference type="PANTHER" id="PTHR43046:SF16">
    <property type="entry name" value="ADP-RIBOSE PYROPHOSPHATASE YJHB-RELATED"/>
    <property type="match status" value="1"/>
</dbReference>
<evidence type="ECO:0000256" key="2">
    <source>
        <dbReference type="ARBA" id="ARBA00022801"/>
    </source>
</evidence>
<dbReference type="PROSITE" id="PS51462">
    <property type="entry name" value="NUDIX"/>
    <property type="match status" value="1"/>
</dbReference>
<protein>
    <submittedName>
        <fullName evidence="4">NUDIX domain-containing protein</fullName>
    </submittedName>
</protein>
<dbReference type="Proteomes" id="UP000433101">
    <property type="component" value="Unassembled WGS sequence"/>
</dbReference>
<comment type="caution">
    <text evidence="4">The sequence shown here is derived from an EMBL/GenBank/DDBJ whole genome shotgun (WGS) entry which is preliminary data.</text>
</comment>
<dbReference type="InterPro" id="IPR015797">
    <property type="entry name" value="NUDIX_hydrolase-like_dom_sf"/>
</dbReference>
<dbReference type="AlphaFoldDB" id="A0A7X3S5K7"/>
<organism evidence="4 5">
    <name type="scientific">Stappia sediminis</name>
    <dbReference type="NCBI Taxonomy" id="2692190"/>
    <lineage>
        <taxon>Bacteria</taxon>
        <taxon>Pseudomonadati</taxon>
        <taxon>Pseudomonadota</taxon>
        <taxon>Alphaproteobacteria</taxon>
        <taxon>Hyphomicrobiales</taxon>
        <taxon>Stappiaceae</taxon>
        <taxon>Stappia</taxon>
    </lineage>
</organism>
<sequence>MPGDDVKPLSSRLLRRVLLTASLMRRAVTLGVRLAVHDEQGRILLVRHTYLPGWYMPGGGVDLGETAADAGKRELREEAGLEATAPLDLFALYHNRMGGRRDHVALFTVSAFKETQKAFRPNLEIAEVGFFDIAKLPENITPSTLRRLDELSGKAPVSDIW</sequence>